<evidence type="ECO:0000313" key="9">
    <source>
        <dbReference type="Proteomes" id="UP001519343"/>
    </source>
</evidence>
<dbReference type="PANTHER" id="PTHR13887:SF14">
    <property type="entry name" value="DISULFIDE BOND FORMATION PROTEIN D"/>
    <property type="match status" value="1"/>
</dbReference>
<gene>
    <name evidence="8" type="ORF">J2Z37_004267</name>
</gene>
<dbReference type="PANTHER" id="PTHR13887">
    <property type="entry name" value="GLUTATHIONE S-TRANSFERASE KAPPA"/>
    <property type="match status" value="1"/>
</dbReference>
<dbReference type="Proteomes" id="UP001519343">
    <property type="component" value="Unassembled WGS sequence"/>
</dbReference>
<accession>A0ABS4GVE3</accession>
<keyword evidence="2" id="KW-0732">Signal</keyword>
<evidence type="ECO:0000256" key="2">
    <source>
        <dbReference type="ARBA" id="ARBA00022729"/>
    </source>
</evidence>
<protein>
    <submittedName>
        <fullName evidence="8">Protein-disulfide isomerase</fullName>
    </submittedName>
</protein>
<dbReference type="RefSeq" id="WP_209812254.1">
    <property type="nucleotide sequence ID" value="NZ_JAGGKT010000018.1"/>
</dbReference>
<dbReference type="InterPro" id="IPR036249">
    <property type="entry name" value="Thioredoxin-like_sf"/>
</dbReference>
<name>A0ABS4GVE3_9BACL</name>
<dbReference type="Gene3D" id="3.40.30.10">
    <property type="entry name" value="Glutaredoxin"/>
    <property type="match status" value="1"/>
</dbReference>
<dbReference type="SUPFAM" id="SSF52833">
    <property type="entry name" value="Thioredoxin-like"/>
    <property type="match status" value="1"/>
</dbReference>
<evidence type="ECO:0000256" key="6">
    <source>
        <dbReference type="SAM" id="Phobius"/>
    </source>
</evidence>
<reference evidence="8 9" key="1">
    <citation type="submission" date="2021-03" db="EMBL/GenBank/DDBJ databases">
        <title>Genomic Encyclopedia of Type Strains, Phase IV (KMG-IV): sequencing the most valuable type-strain genomes for metagenomic binning, comparative biology and taxonomic classification.</title>
        <authorList>
            <person name="Goeker M."/>
        </authorList>
    </citation>
    <scope>NUCLEOTIDE SEQUENCE [LARGE SCALE GENOMIC DNA]</scope>
    <source>
        <strain evidence="8 9">DSM 24738</strain>
    </source>
</reference>
<keyword evidence="3" id="KW-0560">Oxidoreductase</keyword>
<keyword evidence="6" id="KW-0812">Transmembrane</keyword>
<organism evidence="8 9">
    <name type="scientific">Ammoniphilus resinae</name>
    <dbReference type="NCBI Taxonomy" id="861532"/>
    <lineage>
        <taxon>Bacteria</taxon>
        <taxon>Bacillati</taxon>
        <taxon>Bacillota</taxon>
        <taxon>Bacilli</taxon>
        <taxon>Bacillales</taxon>
        <taxon>Paenibacillaceae</taxon>
        <taxon>Aneurinibacillus group</taxon>
        <taxon>Ammoniphilus</taxon>
    </lineage>
</organism>
<comment type="similarity">
    <text evidence="1">Belongs to the thioredoxin family. DsbA subfamily.</text>
</comment>
<evidence type="ECO:0000256" key="4">
    <source>
        <dbReference type="ARBA" id="ARBA00023157"/>
    </source>
</evidence>
<keyword evidence="6" id="KW-0472">Membrane</keyword>
<evidence type="ECO:0000256" key="1">
    <source>
        <dbReference type="ARBA" id="ARBA00005791"/>
    </source>
</evidence>
<dbReference type="EMBL" id="JAGGKT010000018">
    <property type="protein sequence ID" value="MBP1934248.1"/>
    <property type="molecule type" value="Genomic_DNA"/>
</dbReference>
<keyword evidence="5" id="KW-0676">Redox-active center</keyword>
<evidence type="ECO:0000259" key="7">
    <source>
        <dbReference type="Pfam" id="PF13462"/>
    </source>
</evidence>
<keyword evidence="4" id="KW-1015">Disulfide bond</keyword>
<evidence type="ECO:0000256" key="5">
    <source>
        <dbReference type="ARBA" id="ARBA00023284"/>
    </source>
</evidence>
<keyword evidence="8" id="KW-0413">Isomerase</keyword>
<dbReference type="Pfam" id="PF13462">
    <property type="entry name" value="Thioredoxin_4"/>
    <property type="match status" value="1"/>
</dbReference>
<dbReference type="GO" id="GO:0016853">
    <property type="term" value="F:isomerase activity"/>
    <property type="evidence" value="ECO:0007669"/>
    <property type="project" value="UniProtKB-KW"/>
</dbReference>
<evidence type="ECO:0000313" key="8">
    <source>
        <dbReference type="EMBL" id="MBP1934248.1"/>
    </source>
</evidence>
<comment type="caution">
    <text evidence="8">The sequence shown here is derived from an EMBL/GenBank/DDBJ whole genome shotgun (WGS) entry which is preliminary data.</text>
</comment>
<keyword evidence="6" id="KW-1133">Transmembrane helix</keyword>
<keyword evidence="9" id="KW-1185">Reference proteome</keyword>
<sequence length="248" mass="27695">MGKKNDKTQTKKQKRQIKEAQAKKSQRLMGWTFLVVLIVFIGFIVAGALSGPKEARVVNATEFQYAEQPSLGSDDAPIKLVEFADFKCPACKYFGENIMPQLQKDFIDTGKVQLFFTNYLVISPDADSKTAAMAGEAIYQQKPEEFWKFYEAVFAAQGDEKTNWATSDRLVQIAKDANVAVDLDKLKKAIDEQTFASKVDTDETIAGKSGVRSTPTLFMNGKEVSNDATFDYNLLKEEILKELEEAGK</sequence>
<proteinExistence type="inferred from homology"/>
<dbReference type="InterPro" id="IPR012336">
    <property type="entry name" value="Thioredoxin-like_fold"/>
</dbReference>
<feature type="domain" description="Thioredoxin-like fold" evidence="7">
    <location>
        <begin position="68"/>
        <end position="231"/>
    </location>
</feature>
<evidence type="ECO:0000256" key="3">
    <source>
        <dbReference type="ARBA" id="ARBA00023002"/>
    </source>
</evidence>
<feature type="transmembrane region" description="Helical" evidence="6">
    <location>
        <begin position="28"/>
        <end position="49"/>
    </location>
</feature>